<dbReference type="OrthoDB" id="9794954at2"/>
<keyword evidence="1" id="KW-0479">Metal-binding</keyword>
<dbReference type="InterPro" id="IPR017900">
    <property type="entry name" value="4Fe4S_Fe_S_CS"/>
</dbReference>
<dbReference type="Proteomes" id="UP000010802">
    <property type="component" value="Chromosome"/>
</dbReference>
<gene>
    <name evidence="5" type="primary">Hnr</name>
    <name evidence="5" type="ordered locus">TEPIRE1_0462</name>
</gene>
<accession>F4LUP8</accession>
<dbReference type="PROSITE" id="PS51379">
    <property type="entry name" value="4FE4S_FER_2"/>
    <property type="match status" value="2"/>
</dbReference>
<proteinExistence type="predicted"/>
<dbReference type="STRING" id="1209989.TepRe1_0415"/>
<dbReference type="GO" id="GO:0046872">
    <property type="term" value="F:metal ion binding"/>
    <property type="evidence" value="ECO:0007669"/>
    <property type="project" value="UniProtKB-KW"/>
</dbReference>
<dbReference type="PATRIC" id="fig|1209989.3.peg.486"/>
<dbReference type="KEGG" id="tep:TepRe1_0415"/>
<evidence type="ECO:0000313" key="6">
    <source>
        <dbReference type="Proteomes" id="UP000010802"/>
    </source>
</evidence>
<dbReference type="EMBL" id="HF563609">
    <property type="protein sequence ID" value="CCP25139.1"/>
    <property type="molecule type" value="Genomic_DNA"/>
</dbReference>
<name>F4LUP8_TEPAE</name>
<dbReference type="SUPFAM" id="SSF54862">
    <property type="entry name" value="4Fe-4S ferredoxins"/>
    <property type="match status" value="1"/>
</dbReference>
<keyword evidence="3" id="KW-0411">Iron-sulfur</keyword>
<dbReference type="EC" id="1.3.7.1" evidence="5"/>
<evidence type="ECO:0000256" key="3">
    <source>
        <dbReference type="ARBA" id="ARBA00023014"/>
    </source>
</evidence>
<organism evidence="5 6">
    <name type="scientific">Tepidanaerobacter acetatoxydans (strain DSM 21804 / JCM 16047 / Re1)</name>
    <dbReference type="NCBI Taxonomy" id="1209989"/>
    <lineage>
        <taxon>Bacteria</taxon>
        <taxon>Bacillati</taxon>
        <taxon>Bacillota</taxon>
        <taxon>Clostridia</taxon>
        <taxon>Thermosediminibacterales</taxon>
        <taxon>Tepidanaerobacteraceae</taxon>
        <taxon>Tepidanaerobacter</taxon>
    </lineage>
</organism>
<evidence type="ECO:0000256" key="2">
    <source>
        <dbReference type="ARBA" id="ARBA00023004"/>
    </source>
</evidence>
<protein>
    <submittedName>
        <fullName evidence="5">6-hydroxynicotinate reductase</fullName>
        <ecNumber evidence="5">1.3.7.1</ecNumber>
    </submittedName>
</protein>
<sequence>MIVIDLEKCRGCSLCVKNCPLEAIKVINKKAKINDNCVNCGICFRVCTFEAIKRTEERAPENITCTHCPVNCSIPPEKTGACKRYTHVNGELMRNRKLVVEAITAETETAKLPYKPLITAVGSGTNYPCSYPAPYIVSESIDGVDVITVVTEAPLSYSGVKVKIDTNLHIGEEGAKVRRDGKIVGMVTTEEYGSKMLTIGGANLLSGSNDGFIVARTIVDLVNGRRVTLKVDKGSTMEIQHGFPPVIDGQEEKLMRVGCGSATVGMFARQLSKVVDEAIILDYHIIGLLSEHMAGKAVGMAYSGVVPYGRKSTNGRYFGKPGHGWGGTEITDPRDAIKSIDMGIARPGMKILVTETTGQQAALFEIQEDGTVKSIEMLPSVRDAVKIIADTCERSMVSVIYTGGTGGSARAGVTNLPKALTDAIHREEIKLTIAGAPTFVLPGGGINFMVDVSKMVPEPLTWVPTPATVAPVEYTMTREKYEEIGGHVNHVMSKQELLKKLKES</sequence>
<dbReference type="RefSeq" id="WP_013777539.1">
    <property type="nucleotide sequence ID" value="NC_015519.1"/>
</dbReference>
<evidence type="ECO:0000313" key="5">
    <source>
        <dbReference type="EMBL" id="CCP25139.1"/>
    </source>
</evidence>
<evidence type="ECO:0000259" key="4">
    <source>
        <dbReference type="PROSITE" id="PS51379"/>
    </source>
</evidence>
<dbReference type="KEGG" id="tae:TepiRe1_0462"/>
<keyword evidence="6" id="KW-1185">Reference proteome</keyword>
<dbReference type="InterPro" id="IPR017896">
    <property type="entry name" value="4Fe4S_Fe-S-bd"/>
</dbReference>
<dbReference type="GO" id="GO:0051536">
    <property type="term" value="F:iron-sulfur cluster binding"/>
    <property type="evidence" value="ECO:0007669"/>
    <property type="project" value="UniProtKB-KW"/>
</dbReference>
<dbReference type="GO" id="GO:0047595">
    <property type="term" value="F:6-hydroxynicotinate reductase activity"/>
    <property type="evidence" value="ECO:0007669"/>
    <property type="project" value="UniProtKB-EC"/>
</dbReference>
<accession>L0RY76</accession>
<dbReference type="Gene3D" id="3.30.70.20">
    <property type="match status" value="1"/>
</dbReference>
<dbReference type="HOGENOM" id="CLU_549543_0_0_9"/>
<dbReference type="AlphaFoldDB" id="F4LUP8"/>
<keyword evidence="5" id="KW-0560">Oxidoreductase</keyword>
<feature type="domain" description="4Fe-4S ferredoxin-type" evidence="4">
    <location>
        <begin position="1"/>
        <end position="29"/>
    </location>
</feature>
<dbReference type="eggNOG" id="COG1036">
    <property type="taxonomic scope" value="Bacteria"/>
</dbReference>
<reference evidence="6" key="1">
    <citation type="journal article" date="2013" name="Genome Announc.">
        <title>First genome sequence of a syntrophic acetate-oxidizing bacterium, Tepidanaerobacter acetatoxydans strain Re1.</title>
        <authorList>
            <person name="Manzoor S."/>
            <person name="Bongcam-Rudloff E."/>
            <person name="Schnurer A."/>
            <person name="Muller B."/>
        </authorList>
    </citation>
    <scope>NUCLEOTIDE SEQUENCE [LARGE SCALE GENOMIC DNA]</scope>
    <source>
        <strain evidence="6">Re1</strain>
    </source>
</reference>
<feature type="domain" description="4Fe-4S ferredoxin-type" evidence="4">
    <location>
        <begin position="30"/>
        <end position="57"/>
    </location>
</feature>
<dbReference type="Pfam" id="PF13237">
    <property type="entry name" value="Fer4_10"/>
    <property type="match status" value="1"/>
</dbReference>
<evidence type="ECO:0000256" key="1">
    <source>
        <dbReference type="ARBA" id="ARBA00022723"/>
    </source>
</evidence>
<dbReference type="PROSITE" id="PS00198">
    <property type="entry name" value="4FE4S_FER_1"/>
    <property type="match status" value="1"/>
</dbReference>
<dbReference type="eggNOG" id="COG1180">
    <property type="taxonomic scope" value="Bacteria"/>
</dbReference>
<keyword evidence="2" id="KW-0408">Iron</keyword>